<dbReference type="SUPFAM" id="SSF56349">
    <property type="entry name" value="DNA breaking-rejoining enzymes"/>
    <property type="match status" value="1"/>
</dbReference>
<gene>
    <name evidence="1" type="ORF">BV97_03795</name>
</gene>
<dbReference type="Proteomes" id="UP000024329">
    <property type="component" value="Unassembled WGS sequence"/>
</dbReference>
<comment type="caution">
    <text evidence="1">The sequence shown here is derived from an EMBL/GenBank/DDBJ whole genome shotgun (WGS) entry which is preliminary data.</text>
</comment>
<dbReference type="InterPro" id="IPR011010">
    <property type="entry name" value="DNA_brk_join_enz"/>
</dbReference>
<dbReference type="RefSeq" id="WP_155986366.1">
    <property type="nucleotide sequence ID" value="NZ_CP017076.1"/>
</dbReference>
<organism evidence="1 2">
    <name type="scientific">Novosphingobium resinovorum</name>
    <dbReference type="NCBI Taxonomy" id="158500"/>
    <lineage>
        <taxon>Bacteria</taxon>
        <taxon>Pseudomonadati</taxon>
        <taxon>Pseudomonadota</taxon>
        <taxon>Alphaproteobacteria</taxon>
        <taxon>Sphingomonadales</taxon>
        <taxon>Sphingomonadaceae</taxon>
        <taxon>Novosphingobium</taxon>
    </lineage>
</organism>
<dbReference type="EMBL" id="JFYZ01000023">
    <property type="protein sequence ID" value="EZP79638.1"/>
    <property type="molecule type" value="Genomic_DNA"/>
</dbReference>
<proteinExistence type="predicted"/>
<dbReference type="GO" id="GO:0003677">
    <property type="term" value="F:DNA binding"/>
    <property type="evidence" value="ECO:0007669"/>
    <property type="project" value="InterPro"/>
</dbReference>
<reference evidence="1 2" key="1">
    <citation type="submission" date="2014-03" db="EMBL/GenBank/DDBJ databases">
        <title>Whole genome sequence of Novosphingobium resinovorum KF1.</title>
        <authorList>
            <person name="Gan H.M."/>
            <person name="Gan H.Y."/>
            <person name="Chew T.H."/>
            <person name="Savka M.A."/>
        </authorList>
    </citation>
    <scope>NUCLEOTIDE SEQUENCE [LARGE SCALE GENOMIC DNA]</scope>
    <source>
        <strain evidence="1 2">KF1</strain>
    </source>
</reference>
<protein>
    <submittedName>
        <fullName evidence="1">Uncharacterized protein</fullName>
    </submittedName>
</protein>
<dbReference type="AlphaFoldDB" id="A0A031JS60"/>
<evidence type="ECO:0000313" key="1">
    <source>
        <dbReference type="EMBL" id="EZP79638.1"/>
    </source>
</evidence>
<evidence type="ECO:0000313" key="2">
    <source>
        <dbReference type="Proteomes" id="UP000024329"/>
    </source>
</evidence>
<accession>A0A031JS60</accession>
<sequence>MAAARAWANGINARVARGEKPFEDDEGATDGIVLAQPTRPVMTCQEAWTAYLRESGEFGGNAEKTLIDKRQTWDRLFAHTIGESLLTDVTFLELADIVDPLKTKGRRTAFNNAVRYVKKFFHGGGRIGSSHWAVGFTGSTAQDRKAEHA</sequence>
<name>A0A031JS60_9SPHN</name>